<reference evidence="1 2" key="2">
    <citation type="journal article" date="2014" name="Genome Announc.">
        <title>Draft Genome Sequence of 'Candidatus Phytoplasma asteris' Strain OY-V, an Unculturable Plant-Pathogenic Bacterium.</title>
        <authorList>
            <person name="Kakizawa S."/>
            <person name="Makino A."/>
            <person name="Ishii Y."/>
            <person name="Tamaki H."/>
            <person name="Kamagata Y."/>
        </authorList>
    </citation>
    <scope>NUCLEOTIDE SEQUENCE [LARGE SCALE GENOMIC DNA]</scope>
    <source>
        <strain evidence="1 2">OY-V</strain>
    </source>
</reference>
<sequence>MKKKKNNLVLELNNIFNNMSLDSQTRIDRMYEISEKIDTIQNQLQKINKQIIARNQYNLQRQNNQNQPNNNRRH</sequence>
<reference evidence="2" key="1">
    <citation type="journal article" date="2014" name="Genome Announc.">
        <title>Draft Genome Sequence of ''Candidatus Phytoplasma asteris'' Strain OY-V, an Unculturable Plant-Pathogenic Bacterium.</title>
        <authorList>
            <person name="Kakizawa S."/>
            <person name="Makino A."/>
            <person name="Ishii Y."/>
            <person name="Tamaki H."/>
            <person name="Kamagata Y."/>
        </authorList>
    </citation>
    <scope>NUCLEOTIDE SEQUENCE [LARGE SCALE GENOMIC DNA]</scope>
    <source>
        <strain evidence="2">OY-V</strain>
    </source>
</reference>
<keyword evidence="2" id="KW-1185">Reference proteome</keyword>
<accession>A0ABQ0J230</accession>
<proteinExistence type="predicted"/>
<organism evidence="1 2">
    <name type="scientific">'Chrysanthemum coronarium' phytoplasma</name>
    <dbReference type="NCBI Taxonomy" id="1520703"/>
    <lineage>
        <taxon>Bacteria</taxon>
        <taxon>Bacillati</taxon>
        <taxon>Mycoplasmatota</taxon>
        <taxon>Mollicutes</taxon>
        <taxon>Acholeplasmatales</taxon>
        <taxon>Acholeplasmataceae</taxon>
        <taxon>Candidatus Phytoplasma</taxon>
        <taxon>16SrI (Aster yellows group)</taxon>
    </lineage>
</organism>
<comment type="caution">
    <text evidence="1">The sequence shown here is derived from an EMBL/GenBank/DDBJ whole genome shotgun (WGS) entry which is preliminary data.</text>
</comment>
<name>A0ABQ0J230_9MOLU</name>
<evidence type="ECO:0000313" key="1">
    <source>
        <dbReference type="EMBL" id="GAK73666.1"/>
    </source>
</evidence>
<gene>
    <name evidence="1" type="ORF">OYV_01450</name>
</gene>
<dbReference type="Proteomes" id="UP000028900">
    <property type="component" value="Unassembled WGS sequence"/>
</dbReference>
<protein>
    <submittedName>
        <fullName evidence="1">Alanyl-tRNA synthetase</fullName>
    </submittedName>
</protein>
<evidence type="ECO:0000313" key="2">
    <source>
        <dbReference type="Proteomes" id="UP000028900"/>
    </source>
</evidence>
<dbReference type="EMBL" id="BBIY01000009">
    <property type="protein sequence ID" value="GAK73666.1"/>
    <property type="molecule type" value="Genomic_DNA"/>
</dbReference>